<name>A0A8J9YSJ1_BRALA</name>
<dbReference type="InterPro" id="IPR029069">
    <property type="entry name" value="HotDog_dom_sf"/>
</dbReference>
<reference evidence="2" key="1">
    <citation type="submission" date="2022-01" db="EMBL/GenBank/DDBJ databases">
        <authorList>
            <person name="Braso-Vives M."/>
        </authorList>
    </citation>
    <scope>NUCLEOTIDE SEQUENCE</scope>
</reference>
<feature type="domain" description="Peptidase M60" evidence="1">
    <location>
        <begin position="925"/>
        <end position="1223"/>
    </location>
</feature>
<dbReference type="EMBL" id="OV696696">
    <property type="protein sequence ID" value="CAH1239711.1"/>
    <property type="molecule type" value="Genomic_DNA"/>
</dbReference>
<sequence length="1315" mass="146688">MFRYFGPLPKGFSRYCTGNVTQYGHAARPERPAHRTFFAILGHLEHGRNKRLPSCKLILKRELAEGKMSIPLTPAVKTSFGTDERTISATYRPQPWDFDHTGGVPIWKLLDHIAPKWMDTQTHWFSPPKDGPPFADMFFFRCIAFRFSRSFHAQLHPGCALAYNSRISNIGKTSLVLKQQVLDEATGRDVLAEGYMQYVCVSSKLRRPEPWASWLAQRYPDYCSAPRTATVEPFDPAVAEPKDSFVYTVTVAPSDTDLFGHVGHFQFVRYCLDCISFGKERSAYPSLKEHLSQYKIENIEVLFQACALIAACISEETSVCTHYNSSLVLQSQLELTIVSYEKHFCVASYIIREEFHKTSYSMTTATSPGIGWKDELLKDVTTVPKVGEPGVIQVTGNQAEPILLDDRGRAVMAAATYGSGRIVAYSHNGYIKQFREGKNKKFETLNRNIRNWLGIKEGGDVIYGDSLNDVGDIPKSGVLVIAGGGDKLKKFVPDILKFVKAGGGFLCGVCPWGWLQKRPKATIDGMAVQQILKEAGMAFTGETCEVTKGFSAVQSKETAEKSVDVKPGTVKKQAADTAHSTPDKCVEKRVEKLVEKCASPTVMATGTSPSGGWKDELLKDVETVPKVGVPGNIVVFGDQAEPILLDDRGRAIMAAATYGSGRIVAFSHNGYIKQFREGKDKKFETLNRNIRSWLGMKEGDDVTDASNIKDAAEIPKSGVLLVAGGGDKGKKLIPDVLKFVKEGGGLLCGVCPWGWLQRRPRKTIDDMVLQGILNEVGLSFTAETCAVKKQISAAESKERAEVSHLGRALKAIELDPDSVEKYAETVAENAHSIPDKCFEKRLNTPMEKCYEKCIKKHKDCIPKGGKKKVKDSRGQAVVSLTTGFLEKQAKMGKEVKAPGINDFPGDFEEEPQLQCASVIIKSARKERHSTGYYLPAGKVLTIKATTTGEHVEDWRVRVGAHSDNLSGKKEFKRWPKLSVVKRMEAETKISSPYGGLIYFESPKEAGDLTASMENVVEAPFYDLEDPRSVQNWPERRKAPGLWADLAGEHIIFTLPAASVRDLEDPSEGLRAWDDVVKAHHELRGTNPSGDHRQRIVPDRQPKAGWMHAGYPIVTNMDIAAKDKFILDGKKLRKAGNWGLFHELGHNMQRKAWTFEGTGEVTCNVFTLHAMDVVAKRDPWQHPWVRNKWPSIEQFFKDGAQHDVWKKKAGVALAVYAQLAHHFGWEPYEKVFRQYEKDPKKKEPQNNKERIILWIVRFSNEVGRNLVPLFDFWGFPHTEEAQAQVSGLEAFLPDDDLTALAPGRLAEIRGKYNMQA</sequence>
<dbReference type="InterPro" id="IPR035423">
    <property type="entry name" value="M60-like_N"/>
</dbReference>
<dbReference type="Gene3D" id="3.40.390.80">
    <property type="entry name" value="Peptidase M60, enhancin-like domain 2"/>
    <property type="match status" value="1"/>
</dbReference>
<evidence type="ECO:0000313" key="3">
    <source>
        <dbReference type="Proteomes" id="UP000838412"/>
    </source>
</evidence>
<dbReference type="Gene3D" id="2.60.120.1250">
    <property type="entry name" value="Peptidase M60, enhancin-like domain 1"/>
    <property type="match status" value="1"/>
</dbReference>
<dbReference type="PANTHER" id="PTHR15730:SF5">
    <property type="entry name" value="SI:CH211-210B2.2-RELATED"/>
    <property type="match status" value="1"/>
</dbReference>
<dbReference type="Gene3D" id="3.10.129.10">
    <property type="entry name" value="Hotdog Thioesterase"/>
    <property type="match status" value="2"/>
</dbReference>
<dbReference type="Proteomes" id="UP000838412">
    <property type="component" value="Chromosome 11"/>
</dbReference>
<dbReference type="PANTHER" id="PTHR15730">
    <property type="entry name" value="EXPERIMENTAL AUTOIMMUNE PROSTATITIS ANTIGEN 2-RELATED"/>
    <property type="match status" value="1"/>
</dbReference>
<organism evidence="2 3">
    <name type="scientific">Branchiostoma lanceolatum</name>
    <name type="common">Common lancelet</name>
    <name type="synonym">Amphioxus lanceolatum</name>
    <dbReference type="NCBI Taxonomy" id="7740"/>
    <lineage>
        <taxon>Eukaryota</taxon>
        <taxon>Metazoa</taxon>
        <taxon>Chordata</taxon>
        <taxon>Cephalochordata</taxon>
        <taxon>Leptocardii</taxon>
        <taxon>Amphioxiformes</taxon>
        <taxon>Branchiostomatidae</taxon>
        <taxon>Branchiostoma</taxon>
    </lineage>
</organism>
<dbReference type="InterPro" id="IPR031161">
    <property type="entry name" value="Peptidase_M60_dom"/>
</dbReference>
<keyword evidence="3" id="KW-1185">Reference proteome</keyword>
<proteinExistence type="predicted"/>
<dbReference type="PROSITE" id="PS51723">
    <property type="entry name" value="PEPTIDASE_M60"/>
    <property type="match status" value="1"/>
</dbReference>
<protein>
    <submittedName>
        <fullName evidence="2">TCAF2 protein</fullName>
    </submittedName>
</protein>
<dbReference type="SUPFAM" id="SSF54637">
    <property type="entry name" value="Thioesterase/thiol ester dehydrase-isomerase"/>
    <property type="match status" value="2"/>
</dbReference>
<dbReference type="Pfam" id="PF13402">
    <property type="entry name" value="Peptidase_M60"/>
    <property type="match status" value="1"/>
</dbReference>
<gene>
    <name evidence="2" type="primary">TCAF2</name>
    <name evidence="2" type="ORF">BLAG_LOCUS3934</name>
</gene>
<dbReference type="Pfam" id="PF17291">
    <property type="entry name" value="M60-like_N"/>
    <property type="match status" value="1"/>
</dbReference>
<accession>A0A8J9YSJ1</accession>
<dbReference type="InterPro" id="IPR051244">
    <property type="entry name" value="TCAF"/>
</dbReference>
<dbReference type="SMART" id="SM01276">
    <property type="entry name" value="M60-like"/>
    <property type="match status" value="1"/>
</dbReference>
<evidence type="ECO:0000313" key="2">
    <source>
        <dbReference type="EMBL" id="CAH1239711.1"/>
    </source>
</evidence>
<dbReference type="OrthoDB" id="10260387at2759"/>
<dbReference type="InterPro" id="IPR042279">
    <property type="entry name" value="Pep_M60_3"/>
</dbReference>
<evidence type="ECO:0000259" key="1">
    <source>
        <dbReference type="PROSITE" id="PS51723"/>
    </source>
</evidence>
<dbReference type="Gene3D" id="1.10.390.30">
    <property type="entry name" value="Peptidase M60, enhancin-like domain 3"/>
    <property type="match status" value="1"/>
</dbReference>